<comment type="similarity">
    <text evidence="1">Belongs to the serpin family.</text>
</comment>
<dbReference type="Pfam" id="PF00079">
    <property type="entry name" value="Serpin"/>
    <property type="match status" value="1"/>
</dbReference>
<dbReference type="GeneID" id="41329770"/>
<evidence type="ECO:0000313" key="5">
    <source>
        <dbReference type="Proteomes" id="UP000321408"/>
    </source>
</evidence>
<organism evidence="4 5">
    <name type="scientific">Promethearchaeum syntrophicum</name>
    <dbReference type="NCBI Taxonomy" id="2594042"/>
    <lineage>
        <taxon>Archaea</taxon>
        <taxon>Promethearchaeati</taxon>
        <taxon>Promethearchaeota</taxon>
        <taxon>Promethearchaeia</taxon>
        <taxon>Promethearchaeales</taxon>
        <taxon>Promethearchaeaceae</taxon>
        <taxon>Promethearchaeum</taxon>
    </lineage>
</organism>
<feature type="transmembrane region" description="Helical" evidence="2">
    <location>
        <begin position="7"/>
        <end position="25"/>
    </location>
</feature>
<dbReference type="Proteomes" id="UP000321408">
    <property type="component" value="Chromosome"/>
</dbReference>
<keyword evidence="2" id="KW-1133">Transmembrane helix</keyword>
<reference evidence="4 5" key="1">
    <citation type="journal article" date="2020" name="Nature">
        <title>Isolation of an archaeon at the prokaryote-eukaryote interface.</title>
        <authorList>
            <person name="Imachi H."/>
            <person name="Nobu M.K."/>
            <person name="Nakahara N."/>
            <person name="Morono Y."/>
            <person name="Ogawara M."/>
            <person name="Takaki Y."/>
            <person name="Takano Y."/>
            <person name="Uematsu K."/>
            <person name="Ikuta T."/>
            <person name="Ito M."/>
            <person name="Matsui Y."/>
            <person name="Miyazaki M."/>
            <person name="Murata K."/>
            <person name="Saito Y."/>
            <person name="Sakai S."/>
            <person name="Song C."/>
            <person name="Tasumi E."/>
            <person name="Yamanaka Y."/>
            <person name="Yamaguchi T."/>
            <person name="Kamagata Y."/>
            <person name="Tamaki H."/>
            <person name="Takai K."/>
        </authorList>
    </citation>
    <scope>NUCLEOTIDE SEQUENCE [LARGE SCALE GENOMIC DNA]</scope>
    <source>
        <strain evidence="4 5">MK-D1</strain>
    </source>
</reference>
<feature type="domain" description="Serpin" evidence="3">
    <location>
        <begin position="48"/>
        <end position="403"/>
    </location>
</feature>
<keyword evidence="2" id="KW-0812">Transmembrane</keyword>
<dbReference type="AlphaFoldDB" id="A0A5B9DB25"/>
<dbReference type="GO" id="GO:0005615">
    <property type="term" value="C:extracellular space"/>
    <property type="evidence" value="ECO:0007669"/>
    <property type="project" value="InterPro"/>
</dbReference>
<keyword evidence="2" id="KW-0472">Membrane</keyword>
<reference evidence="4 5" key="2">
    <citation type="journal article" date="2024" name="Int. J. Syst. Evol. Microbiol.">
        <title>Promethearchaeum syntrophicum gen. nov., sp. nov., an anaerobic, obligately syntrophic archaeon, the first isolate of the lineage 'Asgard' archaea, and proposal of the new archaeal phylum Promethearchaeota phyl. nov. and kingdom Promethearchaeati regn. nov.</title>
        <authorList>
            <person name="Imachi H."/>
            <person name="Nobu M.K."/>
            <person name="Kato S."/>
            <person name="Takaki Y."/>
            <person name="Miyazaki M."/>
            <person name="Miyata M."/>
            <person name="Ogawara M."/>
            <person name="Saito Y."/>
            <person name="Sakai S."/>
            <person name="Tahara Y.O."/>
            <person name="Takano Y."/>
            <person name="Tasumi E."/>
            <person name="Uematsu K."/>
            <person name="Yoshimura T."/>
            <person name="Itoh T."/>
            <person name="Ohkuma M."/>
            <person name="Takai K."/>
        </authorList>
    </citation>
    <scope>NUCLEOTIDE SEQUENCE [LARGE SCALE GENOMIC DNA]</scope>
    <source>
        <strain evidence="4 5">MK-D1</strain>
    </source>
</reference>
<evidence type="ECO:0000259" key="3">
    <source>
        <dbReference type="SMART" id="SM00093"/>
    </source>
</evidence>
<dbReference type="SMART" id="SM00093">
    <property type="entry name" value="SERPIN"/>
    <property type="match status" value="1"/>
</dbReference>
<dbReference type="InterPro" id="IPR000215">
    <property type="entry name" value="Serpin_fam"/>
</dbReference>
<dbReference type="OrthoDB" id="371710at2157"/>
<dbReference type="Gene3D" id="3.30.497.10">
    <property type="entry name" value="Antithrombin, subunit I, domain 2"/>
    <property type="match status" value="1"/>
</dbReference>
<accession>A0A5B9DB25</accession>
<dbReference type="InterPro" id="IPR042185">
    <property type="entry name" value="Serpin_sf_2"/>
</dbReference>
<dbReference type="CDD" id="cd19590">
    <property type="entry name" value="serpin_thermopin-like"/>
    <property type="match status" value="1"/>
</dbReference>
<dbReference type="EMBL" id="CP042905">
    <property type="protein sequence ID" value="QEE15950.1"/>
    <property type="molecule type" value="Genomic_DNA"/>
</dbReference>
<protein>
    <submittedName>
        <fullName evidence="4">Serpin family protein</fullName>
    </submittedName>
</protein>
<dbReference type="InterPro" id="IPR042178">
    <property type="entry name" value="Serpin_sf_1"/>
</dbReference>
<evidence type="ECO:0000313" key="4">
    <source>
        <dbReference type="EMBL" id="QEE15950.1"/>
    </source>
</evidence>
<dbReference type="PROSITE" id="PS00284">
    <property type="entry name" value="SERPIN"/>
    <property type="match status" value="1"/>
</dbReference>
<keyword evidence="5" id="KW-1185">Reference proteome</keyword>
<dbReference type="InterPro" id="IPR023796">
    <property type="entry name" value="Serpin_dom"/>
</dbReference>
<dbReference type="Gene3D" id="2.30.39.10">
    <property type="entry name" value="Alpha-1-antitrypsin, domain 1"/>
    <property type="match status" value="1"/>
</dbReference>
<dbReference type="InterPro" id="IPR036186">
    <property type="entry name" value="Serpin_sf"/>
</dbReference>
<proteinExistence type="inferred from homology"/>
<evidence type="ECO:0000256" key="2">
    <source>
        <dbReference type="SAM" id="Phobius"/>
    </source>
</evidence>
<dbReference type="SUPFAM" id="SSF56574">
    <property type="entry name" value="Serpins"/>
    <property type="match status" value="1"/>
</dbReference>
<evidence type="ECO:0000256" key="1">
    <source>
        <dbReference type="RuleBase" id="RU000411"/>
    </source>
</evidence>
<dbReference type="RefSeq" id="WP_147662845.1">
    <property type="nucleotide sequence ID" value="NZ_CP042905.2"/>
</dbReference>
<dbReference type="InterPro" id="IPR023795">
    <property type="entry name" value="Serpin_CS"/>
</dbReference>
<name>A0A5B9DB25_9ARCH</name>
<gene>
    <name evidence="4" type="ORF">DSAG12_01777</name>
</gene>
<dbReference type="PANTHER" id="PTHR11461:SF211">
    <property type="entry name" value="GH10112P-RELATED"/>
    <property type="match status" value="1"/>
</dbReference>
<dbReference type="KEGG" id="psyt:DSAG12_01777"/>
<dbReference type="GO" id="GO:0004867">
    <property type="term" value="F:serine-type endopeptidase inhibitor activity"/>
    <property type="evidence" value="ECO:0007669"/>
    <property type="project" value="InterPro"/>
</dbReference>
<dbReference type="PANTHER" id="PTHR11461">
    <property type="entry name" value="SERINE PROTEASE INHIBITOR, SERPIN"/>
    <property type="match status" value="1"/>
</dbReference>
<sequence length="406" mass="46917">MHKKVLPITNIFLIFSIITTVMFLFPHQPSKPNEQKLFDGTPINQFALEVYSKLDESEDKNIFFSPYSIFSALAMTYEGAKGRTAEEMKFVFHFPELDSLRPYYAALYDRINQDSEDYEVKTGNALWLQKDFPLIEDYTSRVENYYGAQVTNLDFLKESENSRLIINNYIEEQTNDKIKDLIPPGALDSDTKLVLTNAIYFRGAWQRIFDESYTYEENFRITTLNVVKTQMMHMKYLDCRKFNYAQLEDLQILELPYKGNNFSMLILLPERNLGAIELSKLNEYKNQMEETELDEIFLPKFEFDTKYFLKEILSSMGMPTAFSEYANFSGITLAEKLSITQVIHQAYIKVNEKGTEAAASTGAVISLGISPSKPIFKADHPFIFIIQEKETGNILFLGRVNDPSTQ</sequence>